<dbReference type="EMBL" id="JACOIK010000017">
    <property type="protein sequence ID" value="MBD1435003.1"/>
    <property type="molecule type" value="Genomic_DNA"/>
</dbReference>
<keyword evidence="2" id="KW-1277">Toxin-antitoxin system</keyword>
<sequence length="152" mass="17556">MNLLIDTNIILNIIRSRDYRGIIEFINPENRSIYISVVSEAEIKSIAKRSNWGSARIEKLDNFLDTVAIVEINHQYINSYVEIDTYSQKSNPLFEEYGFSTPRNMGKNDLWIASLAGLLGLQLITTDADFDHLDGIFFEVRRITPTELSRFY</sequence>
<dbReference type="InterPro" id="IPR029060">
    <property type="entry name" value="PIN-like_dom_sf"/>
</dbReference>
<dbReference type="SUPFAM" id="SSF88723">
    <property type="entry name" value="PIN domain-like"/>
    <property type="match status" value="1"/>
</dbReference>
<dbReference type="PANTHER" id="PTHR33653">
    <property type="entry name" value="RIBONUCLEASE VAPC2"/>
    <property type="match status" value="1"/>
</dbReference>
<keyword evidence="10" id="KW-1185">Reference proteome</keyword>
<comment type="cofactor">
    <cofactor evidence="1">
        <name>Mg(2+)</name>
        <dbReference type="ChEBI" id="CHEBI:18420"/>
    </cofactor>
</comment>
<evidence type="ECO:0000313" key="9">
    <source>
        <dbReference type="EMBL" id="MBD1435003.1"/>
    </source>
</evidence>
<dbReference type="InterPro" id="IPR002716">
    <property type="entry name" value="PIN_dom"/>
</dbReference>
<proteinExistence type="inferred from homology"/>
<evidence type="ECO:0000313" key="10">
    <source>
        <dbReference type="Proteomes" id="UP000602759"/>
    </source>
</evidence>
<comment type="similarity">
    <text evidence="7">Belongs to the PINc/VapC protein family.</text>
</comment>
<name>A0ABR7YUI0_9SPHI</name>
<feature type="domain" description="PIN" evidence="8">
    <location>
        <begin position="4"/>
        <end position="135"/>
    </location>
</feature>
<reference evidence="9 10" key="1">
    <citation type="submission" date="2020-08" db="EMBL/GenBank/DDBJ databases">
        <title>Sphingobacterium sp. DN00404 isolated from aquaculture water.</title>
        <authorList>
            <person name="Zhang M."/>
        </authorList>
    </citation>
    <scope>NUCLEOTIDE SEQUENCE [LARGE SCALE GENOMIC DNA]</scope>
    <source>
        <strain evidence="9 10">DN00404</strain>
    </source>
</reference>
<keyword evidence="4" id="KW-0479">Metal-binding</keyword>
<dbReference type="Proteomes" id="UP000602759">
    <property type="component" value="Unassembled WGS sequence"/>
</dbReference>
<dbReference type="RefSeq" id="WP_190995859.1">
    <property type="nucleotide sequence ID" value="NZ_JACOIK010000017.1"/>
</dbReference>
<keyword evidence="5" id="KW-0378">Hydrolase</keyword>
<evidence type="ECO:0000256" key="4">
    <source>
        <dbReference type="ARBA" id="ARBA00022723"/>
    </source>
</evidence>
<dbReference type="Gene3D" id="3.40.50.1010">
    <property type="entry name" value="5'-nuclease"/>
    <property type="match status" value="1"/>
</dbReference>
<accession>A0ABR7YUI0</accession>
<evidence type="ECO:0000256" key="3">
    <source>
        <dbReference type="ARBA" id="ARBA00022722"/>
    </source>
</evidence>
<dbReference type="InterPro" id="IPR050556">
    <property type="entry name" value="Type_II_TA_system_RNase"/>
</dbReference>
<protein>
    <submittedName>
        <fullName evidence="9">Type II toxin-antitoxin system VapC family toxin</fullName>
    </submittedName>
</protein>
<dbReference type="Pfam" id="PF01850">
    <property type="entry name" value="PIN"/>
    <property type="match status" value="1"/>
</dbReference>
<dbReference type="CDD" id="cd09881">
    <property type="entry name" value="PIN_VapC4-5_FitB-like"/>
    <property type="match status" value="1"/>
</dbReference>
<evidence type="ECO:0000256" key="5">
    <source>
        <dbReference type="ARBA" id="ARBA00022801"/>
    </source>
</evidence>
<keyword evidence="6" id="KW-0460">Magnesium</keyword>
<keyword evidence="3" id="KW-0540">Nuclease</keyword>
<evidence type="ECO:0000256" key="2">
    <source>
        <dbReference type="ARBA" id="ARBA00022649"/>
    </source>
</evidence>
<dbReference type="PANTHER" id="PTHR33653:SF1">
    <property type="entry name" value="RIBONUCLEASE VAPC2"/>
    <property type="match status" value="1"/>
</dbReference>
<evidence type="ECO:0000256" key="7">
    <source>
        <dbReference type="ARBA" id="ARBA00038093"/>
    </source>
</evidence>
<gene>
    <name evidence="9" type="ORF">H8B06_19440</name>
</gene>
<evidence type="ECO:0000259" key="8">
    <source>
        <dbReference type="Pfam" id="PF01850"/>
    </source>
</evidence>
<evidence type="ECO:0000256" key="6">
    <source>
        <dbReference type="ARBA" id="ARBA00022842"/>
    </source>
</evidence>
<organism evidence="9 10">
    <name type="scientific">Sphingobacterium micropteri</name>
    <dbReference type="NCBI Taxonomy" id="2763501"/>
    <lineage>
        <taxon>Bacteria</taxon>
        <taxon>Pseudomonadati</taxon>
        <taxon>Bacteroidota</taxon>
        <taxon>Sphingobacteriia</taxon>
        <taxon>Sphingobacteriales</taxon>
        <taxon>Sphingobacteriaceae</taxon>
        <taxon>Sphingobacterium</taxon>
    </lineage>
</organism>
<evidence type="ECO:0000256" key="1">
    <source>
        <dbReference type="ARBA" id="ARBA00001946"/>
    </source>
</evidence>
<comment type="caution">
    <text evidence="9">The sequence shown here is derived from an EMBL/GenBank/DDBJ whole genome shotgun (WGS) entry which is preliminary data.</text>
</comment>